<feature type="region of interest" description="Disordered" evidence="1">
    <location>
        <begin position="56"/>
        <end position="84"/>
    </location>
</feature>
<evidence type="ECO:0000256" key="1">
    <source>
        <dbReference type="SAM" id="MobiDB-lite"/>
    </source>
</evidence>
<evidence type="ECO:0000313" key="2">
    <source>
        <dbReference type="EMBL" id="KAJ7313002.1"/>
    </source>
</evidence>
<evidence type="ECO:0000313" key="3">
    <source>
        <dbReference type="Proteomes" id="UP001218218"/>
    </source>
</evidence>
<name>A0AAD6Z9J9_9AGAR</name>
<proteinExistence type="predicted"/>
<sequence length="334" mass="35743">MGTTHAGSLRRNSAGLCCLEPLRASPLYIQCPPVAYASPALVDPPSGVGLHGRPFAEPHRATPRRSPVALPLSSPRSHNPTIPLTDDTLAAVRRGRNSACLGYCPIRVILPDPLLRLPARILTGDETFPRCESCSLALKRTSTASTTTPRARAQPRAILARRPNVAPLWHPHCPAQSPLSSSHLGGTHRRIADRGITICASNAIHRARCPMHPAAGCAPPSPAHPHSRPSRLAETAGARAQWATPLPSPSPPLPAFVHPYSPRSTPIAHGRSLNGEYSDGNGTARTDARARASRDKPSATEERHYAVANWQYGRREREPHSAHEGGRNSGEGEG</sequence>
<dbReference type="EMBL" id="JARIHO010000069">
    <property type="protein sequence ID" value="KAJ7313002.1"/>
    <property type="molecule type" value="Genomic_DNA"/>
</dbReference>
<gene>
    <name evidence="2" type="ORF">DFH08DRAFT_1087513</name>
</gene>
<dbReference type="Proteomes" id="UP001218218">
    <property type="component" value="Unassembled WGS sequence"/>
</dbReference>
<feature type="compositionally biased region" description="Basic and acidic residues" evidence="1">
    <location>
        <begin position="313"/>
        <end position="326"/>
    </location>
</feature>
<keyword evidence="3" id="KW-1185">Reference proteome</keyword>
<feature type="region of interest" description="Disordered" evidence="1">
    <location>
        <begin position="217"/>
        <end position="334"/>
    </location>
</feature>
<protein>
    <submittedName>
        <fullName evidence="2">Uncharacterized protein</fullName>
    </submittedName>
</protein>
<feature type="compositionally biased region" description="Basic and acidic residues" evidence="1">
    <location>
        <begin position="286"/>
        <end position="305"/>
    </location>
</feature>
<reference evidence="2" key="1">
    <citation type="submission" date="2023-03" db="EMBL/GenBank/DDBJ databases">
        <title>Massive genome expansion in bonnet fungi (Mycena s.s.) driven by repeated elements and novel gene families across ecological guilds.</title>
        <authorList>
            <consortium name="Lawrence Berkeley National Laboratory"/>
            <person name="Harder C.B."/>
            <person name="Miyauchi S."/>
            <person name="Viragh M."/>
            <person name="Kuo A."/>
            <person name="Thoen E."/>
            <person name="Andreopoulos B."/>
            <person name="Lu D."/>
            <person name="Skrede I."/>
            <person name="Drula E."/>
            <person name="Henrissat B."/>
            <person name="Morin E."/>
            <person name="Kohler A."/>
            <person name="Barry K."/>
            <person name="LaButti K."/>
            <person name="Morin E."/>
            <person name="Salamov A."/>
            <person name="Lipzen A."/>
            <person name="Mereny Z."/>
            <person name="Hegedus B."/>
            <person name="Baldrian P."/>
            <person name="Stursova M."/>
            <person name="Weitz H."/>
            <person name="Taylor A."/>
            <person name="Grigoriev I.V."/>
            <person name="Nagy L.G."/>
            <person name="Martin F."/>
            <person name="Kauserud H."/>
        </authorList>
    </citation>
    <scope>NUCLEOTIDE SEQUENCE</scope>
    <source>
        <strain evidence="2">CBHHK002</strain>
    </source>
</reference>
<dbReference type="AlphaFoldDB" id="A0AAD6Z9J9"/>
<comment type="caution">
    <text evidence="2">The sequence shown here is derived from an EMBL/GenBank/DDBJ whole genome shotgun (WGS) entry which is preliminary data.</text>
</comment>
<accession>A0AAD6Z9J9</accession>
<organism evidence="2 3">
    <name type="scientific">Mycena albidolilacea</name>
    <dbReference type="NCBI Taxonomy" id="1033008"/>
    <lineage>
        <taxon>Eukaryota</taxon>
        <taxon>Fungi</taxon>
        <taxon>Dikarya</taxon>
        <taxon>Basidiomycota</taxon>
        <taxon>Agaricomycotina</taxon>
        <taxon>Agaricomycetes</taxon>
        <taxon>Agaricomycetidae</taxon>
        <taxon>Agaricales</taxon>
        <taxon>Marasmiineae</taxon>
        <taxon>Mycenaceae</taxon>
        <taxon>Mycena</taxon>
    </lineage>
</organism>